<feature type="compositionally biased region" description="Polar residues" evidence="5">
    <location>
        <begin position="1"/>
        <end position="28"/>
    </location>
</feature>
<comment type="caution">
    <text evidence="8">The sequence shown here is derived from an EMBL/GenBank/DDBJ whole genome shotgun (WGS) entry which is preliminary data.</text>
</comment>
<evidence type="ECO:0000259" key="7">
    <source>
        <dbReference type="PROSITE" id="PS50850"/>
    </source>
</evidence>
<evidence type="ECO:0000256" key="6">
    <source>
        <dbReference type="SAM" id="Phobius"/>
    </source>
</evidence>
<feature type="transmembrane region" description="Helical" evidence="6">
    <location>
        <begin position="258"/>
        <end position="277"/>
    </location>
</feature>
<dbReference type="PROSITE" id="PS50850">
    <property type="entry name" value="MFS"/>
    <property type="match status" value="1"/>
</dbReference>
<dbReference type="Proteomes" id="UP000193648">
    <property type="component" value="Unassembled WGS sequence"/>
</dbReference>
<evidence type="ECO:0000256" key="4">
    <source>
        <dbReference type="ARBA" id="ARBA00023136"/>
    </source>
</evidence>
<dbReference type="Pfam" id="PF07690">
    <property type="entry name" value="MFS_1"/>
    <property type="match status" value="1"/>
</dbReference>
<accession>A0A1Y2G6H8</accession>
<feature type="compositionally biased region" description="Low complexity" evidence="5">
    <location>
        <begin position="343"/>
        <end position="352"/>
    </location>
</feature>
<sequence>MSNIEESVSETTPLFGNEQSDQNTTTPSLLHKEDRHRLTWYWPWQPTYWAAIPVIFLAGLSAGPSLAMMPPLIKTLFCERGIPKYFPIQDVNNNFTIAGNNYISINTLASLAQTSEDDSRCDSAEYSAAIAKFVGISASLAAIAVTLTVRFWSSLSDRIGRKHTMILWASGYALAQIVPLSVYYNKNLSLYLIWLGGILEGAVGSLFTVHVLSHAYAADVTHPEERTVVFGRLLAGYYAGLGFGAALGGAVVKGFGLIAVFWLMPTIVLLDLLYILLIPESLTITALAKNNNENEDSSSSSAAQLTSSQSRSTVVDVISSDEPFGSSRQSQQQQANKGDDSSRSSTNDSDATTLADPFEQFVKDFFPEQLPRRLGGKYSVIMLMITCFLTLMAVLGCAYQITPYLLYRFRWSNAQLSVVGTIHGLSRLVSLTMLLPLIMRFSPHASTNPAASIYFSLKIVFVGLLIEVLTMVLYGASTIPENFYVGGVTGAIGSLFFPATRGILSQAVAPELLGKTFGTLATFESLSAVVAPSLFAWFYGLTLKTHPSAVFYLSAFGVSLASLLAFLVLLAHRKQMHQCGHA</sequence>
<evidence type="ECO:0000256" key="5">
    <source>
        <dbReference type="SAM" id="MobiDB-lite"/>
    </source>
</evidence>
<feature type="transmembrane region" description="Helical" evidence="6">
    <location>
        <begin position="380"/>
        <end position="401"/>
    </location>
</feature>
<dbReference type="InParanoid" id="A0A1Y2G6H8"/>
<reference evidence="8 9" key="1">
    <citation type="submission" date="2016-07" db="EMBL/GenBank/DDBJ databases">
        <title>Pervasive Adenine N6-methylation of Active Genes in Fungi.</title>
        <authorList>
            <consortium name="DOE Joint Genome Institute"/>
            <person name="Mondo S.J."/>
            <person name="Dannebaum R.O."/>
            <person name="Kuo R.C."/>
            <person name="Labutti K."/>
            <person name="Haridas S."/>
            <person name="Kuo A."/>
            <person name="Salamov A."/>
            <person name="Ahrendt S.R."/>
            <person name="Lipzen A."/>
            <person name="Sullivan W."/>
            <person name="Andreopoulos W.B."/>
            <person name="Clum A."/>
            <person name="Lindquist E."/>
            <person name="Daum C."/>
            <person name="Ramamoorthy G.K."/>
            <person name="Gryganskyi A."/>
            <person name="Culley D."/>
            <person name="Magnuson J.K."/>
            <person name="James T.Y."/>
            <person name="O'Malley M.A."/>
            <person name="Stajich J.E."/>
            <person name="Spatafora J.W."/>
            <person name="Visel A."/>
            <person name="Grigoriev I.V."/>
        </authorList>
    </citation>
    <scope>NUCLEOTIDE SEQUENCE [LARGE SCALE GENOMIC DNA]</scope>
    <source>
        <strain evidence="8 9">NRRL 3116</strain>
    </source>
</reference>
<dbReference type="InterPro" id="IPR011701">
    <property type="entry name" value="MFS"/>
</dbReference>
<feature type="transmembrane region" description="Helical" evidence="6">
    <location>
        <begin position="453"/>
        <end position="477"/>
    </location>
</feature>
<keyword evidence="9" id="KW-1185">Reference proteome</keyword>
<dbReference type="EMBL" id="MCFF01000072">
    <property type="protein sequence ID" value="ORY98272.1"/>
    <property type="molecule type" value="Genomic_DNA"/>
</dbReference>
<dbReference type="InterPro" id="IPR020846">
    <property type="entry name" value="MFS_dom"/>
</dbReference>
<proteinExistence type="predicted"/>
<dbReference type="AlphaFoldDB" id="A0A1Y2G6H8"/>
<comment type="subcellular location">
    <subcellularLocation>
        <location evidence="1">Membrane</location>
        <topology evidence="1">Multi-pass membrane protein</topology>
    </subcellularLocation>
</comment>
<evidence type="ECO:0000313" key="8">
    <source>
        <dbReference type="EMBL" id="ORY98272.1"/>
    </source>
</evidence>
<feature type="transmembrane region" description="Helical" evidence="6">
    <location>
        <begin position="133"/>
        <end position="153"/>
    </location>
</feature>
<keyword evidence="2 6" id="KW-0812">Transmembrane</keyword>
<dbReference type="PANTHER" id="PTHR23507:SF1">
    <property type="entry name" value="FI18259P1-RELATED"/>
    <property type="match status" value="1"/>
</dbReference>
<evidence type="ECO:0000313" key="9">
    <source>
        <dbReference type="Proteomes" id="UP000193648"/>
    </source>
</evidence>
<feature type="transmembrane region" description="Helical" evidence="6">
    <location>
        <begin position="516"/>
        <end position="539"/>
    </location>
</feature>
<dbReference type="InterPro" id="IPR036259">
    <property type="entry name" value="MFS_trans_sf"/>
</dbReference>
<feature type="transmembrane region" description="Helical" evidence="6">
    <location>
        <begin position="421"/>
        <end position="441"/>
    </location>
</feature>
<keyword evidence="3 6" id="KW-1133">Transmembrane helix</keyword>
<feature type="compositionally biased region" description="Polar residues" evidence="5">
    <location>
        <begin position="326"/>
        <end position="336"/>
    </location>
</feature>
<dbReference type="Gene3D" id="1.20.1250.20">
    <property type="entry name" value="MFS general substrate transporter like domains"/>
    <property type="match status" value="1"/>
</dbReference>
<feature type="domain" description="Major facilitator superfamily (MFS) profile" evidence="7">
    <location>
        <begin position="51"/>
        <end position="573"/>
    </location>
</feature>
<feature type="region of interest" description="Disordered" evidence="5">
    <location>
        <begin position="1"/>
        <end position="29"/>
    </location>
</feature>
<protein>
    <submittedName>
        <fullName evidence="8">Major facilitator superfamily domain-containing protein</fullName>
    </submittedName>
</protein>
<keyword evidence="4 6" id="KW-0472">Membrane</keyword>
<feature type="region of interest" description="Disordered" evidence="5">
    <location>
        <begin position="292"/>
        <end position="311"/>
    </location>
</feature>
<feature type="transmembrane region" description="Helical" evidence="6">
    <location>
        <begin position="47"/>
        <end position="67"/>
    </location>
</feature>
<dbReference type="GO" id="GO:0022857">
    <property type="term" value="F:transmembrane transporter activity"/>
    <property type="evidence" value="ECO:0007669"/>
    <property type="project" value="InterPro"/>
</dbReference>
<evidence type="ECO:0000256" key="2">
    <source>
        <dbReference type="ARBA" id="ARBA00022692"/>
    </source>
</evidence>
<feature type="transmembrane region" description="Helical" evidence="6">
    <location>
        <begin position="233"/>
        <end position="252"/>
    </location>
</feature>
<feature type="transmembrane region" description="Helical" evidence="6">
    <location>
        <begin position="165"/>
        <end position="184"/>
    </location>
</feature>
<feature type="transmembrane region" description="Helical" evidence="6">
    <location>
        <begin position="483"/>
        <end position="504"/>
    </location>
</feature>
<name>A0A1Y2G6H8_9FUNG</name>
<evidence type="ECO:0000256" key="3">
    <source>
        <dbReference type="ARBA" id="ARBA00022989"/>
    </source>
</evidence>
<organism evidence="8 9">
    <name type="scientific">Lobosporangium transversale</name>
    <dbReference type="NCBI Taxonomy" id="64571"/>
    <lineage>
        <taxon>Eukaryota</taxon>
        <taxon>Fungi</taxon>
        <taxon>Fungi incertae sedis</taxon>
        <taxon>Mucoromycota</taxon>
        <taxon>Mortierellomycotina</taxon>
        <taxon>Mortierellomycetes</taxon>
        <taxon>Mortierellales</taxon>
        <taxon>Mortierellaceae</taxon>
        <taxon>Lobosporangium</taxon>
    </lineage>
</organism>
<dbReference type="GeneID" id="33572591"/>
<gene>
    <name evidence="8" type="ORF">BCR41DRAFT_426603</name>
</gene>
<evidence type="ECO:0000256" key="1">
    <source>
        <dbReference type="ARBA" id="ARBA00004141"/>
    </source>
</evidence>
<dbReference type="GO" id="GO:0016020">
    <property type="term" value="C:membrane"/>
    <property type="evidence" value="ECO:0007669"/>
    <property type="project" value="UniProtKB-SubCell"/>
</dbReference>
<feature type="compositionally biased region" description="Low complexity" evidence="5">
    <location>
        <begin position="297"/>
        <end position="311"/>
    </location>
</feature>
<dbReference type="OrthoDB" id="3026777at2759"/>
<dbReference type="SUPFAM" id="SSF103473">
    <property type="entry name" value="MFS general substrate transporter"/>
    <property type="match status" value="1"/>
</dbReference>
<feature type="transmembrane region" description="Helical" evidence="6">
    <location>
        <begin position="190"/>
        <end position="212"/>
    </location>
</feature>
<dbReference type="RefSeq" id="XP_021875701.1">
    <property type="nucleotide sequence ID" value="XM_022030750.1"/>
</dbReference>
<dbReference type="PANTHER" id="PTHR23507">
    <property type="entry name" value="ZGC:174356"/>
    <property type="match status" value="1"/>
</dbReference>
<feature type="region of interest" description="Disordered" evidence="5">
    <location>
        <begin position="321"/>
        <end position="352"/>
    </location>
</feature>
<feature type="transmembrane region" description="Helical" evidence="6">
    <location>
        <begin position="551"/>
        <end position="571"/>
    </location>
</feature>